<organism evidence="2 4">
    <name type="scientific">Streptomyces avermitilis (strain ATCC 31267 / DSM 46492 / JCM 5070 / NBRC 14893 / NCIMB 12804 / NRRL 8165 / MA-4680)</name>
    <dbReference type="NCBI Taxonomy" id="227882"/>
    <lineage>
        <taxon>Bacteria</taxon>
        <taxon>Bacillati</taxon>
        <taxon>Actinomycetota</taxon>
        <taxon>Actinomycetes</taxon>
        <taxon>Kitasatosporales</taxon>
        <taxon>Streptomycetaceae</taxon>
        <taxon>Streptomyces</taxon>
    </lineage>
</organism>
<sequence>MVVFETPYAWAKAAWLVVLVAYRFGAAATASTAMVARTEPNVITLCFLAGRFISARAESTTGSRPAPRCPPVHLRSRGEHWSSITRSVSPSGSPPLARRARR</sequence>
<keyword evidence="4" id="KW-1185">Reference proteome</keyword>
<name>Q825B1_STRAW</name>
<evidence type="ECO:0000313" key="4">
    <source>
        <dbReference type="Proteomes" id="UP000000428"/>
    </source>
</evidence>
<dbReference type="AlphaFoldDB" id="Q825B1"/>
<geneLocation type="plasmid" evidence="3">
    <name>SAP2</name>
</geneLocation>
<proteinExistence type="predicted"/>
<feature type="region of interest" description="Disordered" evidence="1">
    <location>
        <begin position="57"/>
        <end position="102"/>
    </location>
</feature>
<keyword evidence="3" id="KW-0614">Plasmid</keyword>
<feature type="compositionally biased region" description="Polar residues" evidence="1">
    <location>
        <begin position="82"/>
        <end position="91"/>
    </location>
</feature>
<dbReference type="EMBL" id="AP017380">
    <property type="protein sequence ID" value="BAU77674.1"/>
    <property type="molecule type" value="Genomic_DNA"/>
</dbReference>
<dbReference type="HOGENOM" id="CLU_2275764_0_0_11"/>
<evidence type="ECO:0000313" key="3">
    <source>
        <dbReference type="EMBL" id="BAU77674.1"/>
    </source>
</evidence>
<gene>
    <name evidence="3" type="ORF">SAVERM_2p235</name>
    <name evidence="2" type="ORF">SAVERM_7549</name>
</gene>
<accession>Q825B1</accession>
<evidence type="ECO:0000313" key="2">
    <source>
        <dbReference type="EMBL" id="BAC75260.1"/>
    </source>
</evidence>
<reference evidence="3" key="4">
    <citation type="submission" date="2016-03" db="EMBL/GenBank/DDBJ databases">
        <title>Complete sequence of the second linear plasmid SAP2 of Streptomyces avermitilis.</title>
        <authorList>
            <person name="Ikeda H."/>
        </authorList>
    </citation>
    <scope>NUCLEOTIDE SEQUENCE</scope>
    <source>
        <strain evidence="3">MA-4680</strain>
        <plasmid evidence="3">SAP2</plasmid>
    </source>
</reference>
<dbReference type="KEGG" id="sma:SAVERM_7549"/>
<reference evidence="2" key="3">
    <citation type="journal article" date="2014" name="J. Ind. Microbiol. Biotechnol.">
        <title>Genome mining of the Streptomyces avermitilis genome and development of genome-minimized hosts for heterologous expression of biosynthetic gene clusters.</title>
        <authorList>
            <person name="Ikeda H."/>
            <person name="Shin-ya K."/>
            <person name="Omura S."/>
        </authorList>
    </citation>
    <scope>NUCLEOTIDE SEQUENCE</scope>
    <source>
        <strain evidence="2">MA-4680</strain>
    </source>
</reference>
<reference evidence="2 4" key="1">
    <citation type="journal article" date="2001" name="Proc. Natl. Acad. Sci. U.S.A.">
        <title>Genome sequence of an industrial microorganism Streptomyces avermitilis: deducing the ability of producing secondary metabolites.</title>
        <authorList>
            <person name="Omura S."/>
            <person name="Ikeda H."/>
            <person name="Ishikawa J."/>
            <person name="Hanamoto A."/>
            <person name="Takahashi C."/>
            <person name="Shinose M."/>
            <person name="Takahashi Y."/>
            <person name="Horikawa H."/>
            <person name="Nakazawa H."/>
            <person name="Osonoe T."/>
            <person name="Kikuchi H."/>
            <person name="Shiba T."/>
            <person name="Sakaki Y."/>
            <person name="Hattori M."/>
        </authorList>
    </citation>
    <scope>NUCLEOTIDE SEQUENCE [LARGE SCALE GENOMIC DNA]</scope>
    <source>
        <strain evidence="4">ATCC 31267 / DSM 46492 / JCM 5070 / NBRC 14893 / NCIMB 12804 / NRRL 8165 / MA-4680</strain>
        <strain evidence="2">MA-4680</strain>
    </source>
</reference>
<reference evidence="2 4" key="2">
    <citation type="journal article" date="2003" name="Nat. Biotechnol.">
        <title>Complete genome sequence and comparative analysis of the industrial microorganism Streptomyces avermitilis.</title>
        <authorList>
            <person name="Ikeda H."/>
            <person name="Ishikawa J."/>
            <person name="Hanamoto A."/>
            <person name="Shinose M."/>
            <person name="Kikuchi H."/>
            <person name="Shiba T."/>
            <person name="Sakaki Y."/>
            <person name="Hattori M."/>
            <person name="Omura S."/>
        </authorList>
    </citation>
    <scope>NUCLEOTIDE SEQUENCE [LARGE SCALE GENOMIC DNA]</scope>
    <source>
        <strain evidence="4">ATCC 31267 / DSM 46492 / JCM 5070 / NBRC 14893 / NCIMB 12804 / NRRL 8165 / MA-4680</strain>
        <strain evidence="2">MA-4680</strain>
    </source>
</reference>
<dbReference type="EMBL" id="BA000030">
    <property type="protein sequence ID" value="BAC75260.1"/>
    <property type="molecule type" value="Genomic_DNA"/>
</dbReference>
<protein>
    <submittedName>
        <fullName evidence="2">Uncharacterized protein</fullName>
    </submittedName>
</protein>
<evidence type="ECO:0000256" key="1">
    <source>
        <dbReference type="SAM" id="MobiDB-lite"/>
    </source>
</evidence>
<dbReference type="Proteomes" id="UP000000428">
    <property type="component" value="Chromosome"/>
</dbReference>